<dbReference type="Proteomes" id="UP000033385">
    <property type="component" value="Unassembled WGS sequence"/>
</dbReference>
<organism evidence="1 2">
    <name type="scientific">Anaplasma phagocytophilum str. ApNP</name>
    <dbReference type="NCBI Taxonomy" id="1359153"/>
    <lineage>
        <taxon>Bacteria</taxon>
        <taxon>Pseudomonadati</taxon>
        <taxon>Pseudomonadota</taxon>
        <taxon>Alphaproteobacteria</taxon>
        <taxon>Rickettsiales</taxon>
        <taxon>Anaplasmataceae</taxon>
        <taxon>Anaplasma</taxon>
        <taxon>phagocytophilum group</taxon>
    </lineage>
</organism>
<name>A0A0F3NHM4_ANAPH</name>
<proteinExistence type="predicted"/>
<reference evidence="1 2" key="1">
    <citation type="submission" date="2015-01" db="EMBL/GenBank/DDBJ databases">
        <title>Genome Sequencing of Rickettsiales.</title>
        <authorList>
            <person name="Daugherty S.C."/>
            <person name="Su Q."/>
            <person name="Abolude K."/>
            <person name="Beier-Sexton M."/>
            <person name="Carlyon J.A."/>
            <person name="Carter R."/>
            <person name="Day N.P."/>
            <person name="Dumler S.J."/>
            <person name="Dyachenko V."/>
            <person name="Godinez A."/>
            <person name="Kurtti T.J."/>
            <person name="Lichay M."/>
            <person name="Mullins K.E."/>
            <person name="Ott S."/>
            <person name="Pappas-Brown V."/>
            <person name="Paris D.H."/>
            <person name="Patel P."/>
            <person name="Richards A.L."/>
            <person name="Sadzewicz L."/>
            <person name="Sears K."/>
            <person name="Seidman D."/>
            <person name="Sengamalay N."/>
            <person name="Stenos J."/>
            <person name="Tallon L.J."/>
            <person name="Vincent G."/>
            <person name="Fraser C.M."/>
            <person name="Munderloh U."/>
            <person name="Dunning-Hotopp J.C."/>
        </authorList>
    </citation>
    <scope>NUCLEOTIDE SEQUENCE [LARGE SCALE GENOMIC DNA]</scope>
    <source>
        <strain evidence="1 2">ApNP</strain>
    </source>
</reference>
<dbReference type="AlphaFoldDB" id="A0A0F3NHM4"/>
<evidence type="ECO:0000313" key="1">
    <source>
        <dbReference type="EMBL" id="KJV67202.1"/>
    </source>
</evidence>
<sequence>MCYNFESTFTNVFETERHLYWTIEEMPALLDSIGVAS</sequence>
<dbReference type="PATRIC" id="fig|1359153.3.peg.868"/>
<dbReference type="EMBL" id="LANW01000001">
    <property type="protein sequence ID" value="KJV67202.1"/>
    <property type="molecule type" value="Genomic_DNA"/>
</dbReference>
<evidence type="ECO:0000313" key="2">
    <source>
        <dbReference type="Proteomes" id="UP000033385"/>
    </source>
</evidence>
<accession>A0A0F3NHM4</accession>
<comment type="caution">
    <text evidence="1">The sequence shown here is derived from an EMBL/GenBank/DDBJ whole genome shotgun (WGS) entry which is preliminary data.</text>
</comment>
<protein>
    <submittedName>
        <fullName evidence="1">Uncharacterized protein</fullName>
    </submittedName>
</protein>
<gene>
    <name evidence="1" type="ORF">APHNP_0839</name>
</gene>